<evidence type="ECO:0000313" key="3">
    <source>
        <dbReference type="Proteomes" id="UP000824120"/>
    </source>
</evidence>
<gene>
    <name evidence="2" type="ORF">H5410_001160</name>
</gene>
<name>A0A9J6AYX6_SOLCO</name>
<organism evidence="2 3">
    <name type="scientific">Solanum commersonii</name>
    <name type="common">Commerson's wild potato</name>
    <name type="synonym">Commerson's nightshade</name>
    <dbReference type="NCBI Taxonomy" id="4109"/>
    <lineage>
        <taxon>Eukaryota</taxon>
        <taxon>Viridiplantae</taxon>
        <taxon>Streptophyta</taxon>
        <taxon>Embryophyta</taxon>
        <taxon>Tracheophyta</taxon>
        <taxon>Spermatophyta</taxon>
        <taxon>Magnoliopsida</taxon>
        <taxon>eudicotyledons</taxon>
        <taxon>Gunneridae</taxon>
        <taxon>Pentapetalae</taxon>
        <taxon>asterids</taxon>
        <taxon>lamiids</taxon>
        <taxon>Solanales</taxon>
        <taxon>Solanaceae</taxon>
        <taxon>Solanoideae</taxon>
        <taxon>Solaneae</taxon>
        <taxon>Solanum</taxon>
    </lineage>
</organism>
<keyword evidence="1" id="KW-1133">Transmembrane helix</keyword>
<reference evidence="2 3" key="1">
    <citation type="submission" date="2020-09" db="EMBL/GenBank/DDBJ databases">
        <title>De no assembly of potato wild relative species, Solanum commersonii.</title>
        <authorList>
            <person name="Cho K."/>
        </authorList>
    </citation>
    <scope>NUCLEOTIDE SEQUENCE [LARGE SCALE GENOMIC DNA]</scope>
    <source>
        <strain evidence="2">LZ3.2</strain>
        <tissue evidence="2">Leaf</tissue>
    </source>
</reference>
<keyword evidence="3" id="KW-1185">Reference proteome</keyword>
<dbReference type="EMBL" id="JACXVP010000001">
    <property type="protein sequence ID" value="KAG5629443.1"/>
    <property type="molecule type" value="Genomic_DNA"/>
</dbReference>
<keyword evidence="1" id="KW-0812">Transmembrane</keyword>
<sequence>MCLLIQKHYHGTRASIVAHGMEFIVTRRHDNKSHIPLNLVDFLAGLILIYHIQIFHVKSILKYLIILNYMFFVSRIMIHMGLKLDLTIFNCSLRT</sequence>
<keyword evidence="1" id="KW-0472">Membrane</keyword>
<evidence type="ECO:0000313" key="2">
    <source>
        <dbReference type="EMBL" id="KAG5629443.1"/>
    </source>
</evidence>
<feature type="transmembrane region" description="Helical" evidence="1">
    <location>
        <begin position="35"/>
        <end position="54"/>
    </location>
</feature>
<feature type="transmembrane region" description="Helical" evidence="1">
    <location>
        <begin position="60"/>
        <end position="78"/>
    </location>
</feature>
<evidence type="ECO:0000256" key="1">
    <source>
        <dbReference type="SAM" id="Phobius"/>
    </source>
</evidence>
<protein>
    <submittedName>
        <fullName evidence="2">Uncharacterized protein</fullName>
    </submittedName>
</protein>
<accession>A0A9J6AYX6</accession>
<comment type="caution">
    <text evidence="2">The sequence shown here is derived from an EMBL/GenBank/DDBJ whole genome shotgun (WGS) entry which is preliminary data.</text>
</comment>
<dbReference type="Proteomes" id="UP000824120">
    <property type="component" value="Chromosome 1"/>
</dbReference>
<proteinExistence type="predicted"/>
<dbReference type="AlphaFoldDB" id="A0A9J6AYX6"/>